<dbReference type="PANTHER" id="PTHR24359:SF1">
    <property type="entry name" value="INHIBITOR OF NUCLEAR FACTOR KAPPA-B KINASE EPSILON SUBUNIT HOMOLOG 1-RELATED"/>
    <property type="match status" value="1"/>
</dbReference>
<dbReference type="AlphaFoldDB" id="A0AAN7H341"/>
<dbReference type="CDD" id="cd00180">
    <property type="entry name" value="PKc"/>
    <property type="match status" value="1"/>
</dbReference>
<dbReference type="EMBL" id="MU865306">
    <property type="protein sequence ID" value="KAK4229592.1"/>
    <property type="molecule type" value="Genomic_DNA"/>
</dbReference>
<evidence type="ECO:0000313" key="3">
    <source>
        <dbReference type="Proteomes" id="UP001301958"/>
    </source>
</evidence>
<feature type="domain" description="Protein kinase" evidence="1">
    <location>
        <begin position="166"/>
        <end position="494"/>
    </location>
</feature>
<reference evidence="2" key="2">
    <citation type="submission" date="2023-05" db="EMBL/GenBank/DDBJ databases">
        <authorList>
            <consortium name="Lawrence Berkeley National Laboratory"/>
            <person name="Steindorff A."/>
            <person name="Hensen N."/>
            <person name="Bonometti L."/>
            <person name="Westerberg I."/>
            <person name="Brannstrom I.O."/>
            <person name="Guillou S."/>
            <person name="Cros-Aarteil S."/>
            <person name="Calhoun S."/>
            <person name="Haridas S."/>
            <person name="Kuo A."/>
            <person name="Mondo S."/>
            <person name="Pangilinan J."/>
            <person name="Riley R."/>
            <person name="Labutti K."/>
            <person name="Andreopoulos B."/>
            <person name="Lipzen A."/>
            <person name="Chen C."/>
            <person name="Yanf M."/>
            <person name="Daum C."/>
            <person name="Ng V."/>
            <person name="Clum A."/>
            <person name="Ohm R."/>
            <person name="Martin F."/>
            <person name="Silar P."/>
            <person name="Natvig D."/>
            <person name="Lalanne C."/>
            <person name="Gautier V."/>
            <person name="Ament-Velasquez S.L."/>
            <person name="Kruys A."/>
            <person name="Hutchinson M.I."/>
            <person name="Powell A.J."/>
            <person name="Barry K."/>
            <person name="Miller A.N."/>
            <person name="Grigoriev I.V."/>
            <person name="Debuchy R."/>
            <person name="Gladieux P."/>
            <person name="Thoren M.H."/>
            <person name="Johannesson H."/>
        </authorList>
    </citation>
    <scope>NUCLEOTIDE SEQUENCE</scope>
    <source>
        <strain evidence="2">CBS 990.96</strain>
    </source>
</reference>
<keyword evidence="2" id="KW-0808">Transferase</keyword>
<dbReference type="InterPro" id="IPR000719">
    <property type="entry name" value="Prot_kinase_dom"/>
</dbReference>
<evidence type="ECO:0000313" key="2">
    <source>
        <dbReference type="EMBL" id="KAK4229592.1"/>
    </source>
</evidence>
<sequence>MDSESLPDQIARTMDSVTERKQMYDQGRKFMPINELERLIRANRKEVEKLCGIDHENPDSLNDIIRILAILASRDLLKEKTYQTVRRIGISDCHLPLVYDKSRSSFMSDIRVADAGQPRDIQEFESFLSGLANCIEFTELQYRFCIPTFGNAEFTQLHSNSILPIYHLGKKTEVGSFGMVDQVQVHHAHLKLDRPVTKENNPKLALKQLLSDSEAEFDREREALSKIQKLCHDHLITLIASFKRGREFFFLFPWAEGGNLRQLWNKNWSPTREQTEWALGQMLGLAEAIQHLHLPTNNLDLTENGRHGDLRPENILAFHDKKAHGSVAVLKLRIADVGLAKFHQKITSERTAGTTTTGGSMEYAPPESLLEGEEVKRSRKYDMWSLGCIFLEFIVWVVEGPEGLAEFREERAKKKTSNQTYSEYEPYYRGRWNNKGYEVHPKVRVRLSSIRKSPKSSKELRALADIIEMGLLVVDEEKRFSAKQLMDMLKRAGLGTMENEEDNVRSELHKMEEPEKGKKVSRWRLRCLQIISSPSSSRNY</sequence>
<comment type="caution">
    <text evidence="2">The sequence shown here is derived from an EMBL/GenBank/DDBJ whole genome shotgun (WGS) entry which is preliminary data.</text>
</comment>
<dbReference type="GO" id="GO:0004674">
    <property type="term" value="F:protein serine/threonine kinase activity"/>
    <property type="evidence" value="ECO:0007669"/>
    <property type="project" value="TreeGrafter"/>
</dbReference>
<keyword evidence="3" id="KW-1185">Reference proteome</keyword>
<evidence type="ECO:0000259" key="1">
    <source>
        <dbReference type="PROSITE" id="PS50011"/>
    </source>
</evidence>
<dbReference type="PANTHER" id="PTHR24359">
    <property type="entry name" value="SERINE/THREONINE-PROTEIN KINASE SBK1"/>
    <property type="match status" value="1"/>
</dbReference>
<reference evidence="2" key="1">
    <citation type="journal article" date="2023" name="Mol. Phylogenet. Evol.">
        <title>Genome-scale phylogeny and comparative genomics of the fungal order Sordariales.</title>
        <authorList>
            <person name="Hensen N."/>
            <person name="Bonometti L."/>
            <person name="Westerberg I."/>
            <person name="Brannstrom I.O."/>
            <person name="Guillou S."/>
            <person name="Cros-Aarteil S."/>
            <person name="Calhoun S."/>
            <person name="Haridas S."/>
            <person name="Kuo A."/>
            <person name="Mondo S."/>
            <person name="Pangilinan J."/>
            <person name="Riley R."/>
            <person name="LaButti K."/>
            <person name="Andreopoulos B."/>
            <person name="Lipzen A."/>
            <person name="Chen C."/>
            <person name="Yan M."/>
            <person name="Daum C."/>
            <person name="Ng V."/>
            <person name="Clum A."/>
            <person name="Steindorff A."/>
            <person name="Ohm R.A."/>
            <person name="Martin F."/>
            <person name="Silar P."/>
            <person name="Natvig D.O."/>
            <person name="Lalanne C."/>
            <person name="Gautier V."/>
            <person name="Ament-Velasquez S.L."/>
            <person name="Kruys A."/>
            <person name="Hutchinson M.I."/>
            <person name="Powell A.J."/>
            <person name="Barry K."/>
            <person name="Miller A.N."/>
            <person name="Grigoriev I.V."/>
            <person name="Debuchy R."/>
            <person name="Gladieux P."/>
            <person name="Hiltunen Thoren M."/>
            <person name="Johannesson H."/>
        </authorList>
    </citation>
    <scope>NUCLEOTIDE SEQUENCE</scope>
    <source>
        <strain evidence="2">CBS 990.96</strain>
    </source>
</reference>
<protein>
    <submittedName>
        <fullName evidence="2">Kinase-like domain-containing protein</fullName>
    </submittedName>
</protein>
<proteinExistence type="predicted"/>
<dbReference type="InterPro" id="IPR011009">
    <property type="entry name" value="Kinase-like_dom_sf"/>
</dbReference>
<name>A0AAN7H341_9PEZI</name>
<accession>A0AAN7H341</accession>
<dbReference type="PROSITE" id="PS50011">
    <property type="entry name" value="PROTEIN_KINASE_DOM"/>
    <property type="match status" value="1"/>
</dbReference>
<dbReference type="Pfam" id="PF00069">
    <property type="entry name" value="Pkinase"/>
    <property type="match status" value="1"/>
</dbReference>
<keyword evidence="2" id="KW-0418">Kinase</keyword>
<gene>
    <name evidence="2" type="ORF">QBC38DRAFT_471661</name>
</gene>
<dbReference type="Proteomes" id="UP001301958">
    <property type="component" value="Unassembled WGS sequence"/>
</dbReference>
<dbReference type="SUPFAM" id="SSF56112">
    <property type="entry name" value="Protein kinase-like (PK-like)"/>
    <property type="match status" value="1"/>
</dbReference>
<organism evidence="2 3">
    <name type="scientific">Podospora fimiseda</name>
    <dbReference type="NCBI Taxonomy" id="252190"/>
    <lineage>
        <taxon>Eukaryota</taxon>
        <taxon>Fungi</taxon>
        <taxon>Dikarya</taxon>
        <taxon>Ascomycota</taxon>
        <taxon>Pezizomycotina</taxon>
        <taxon>Sordariomycetes</taxon>
        <taxon>Sordariomycetidae</taxon>
        <taxon>Sordariales</taxon>
        <taxon>Podosporaceae</taxon>
        <taxon>Podospora</taxon>
    </lineage>
</organism>
<dbReference type="GO" id="GO:0005524">
    <property type="term" value="F:ATP binding"/>
    <property type="evidence" value="ECO:0007669"/>
    <property type="project" value="InterPro"/>
</dbReference>
<dbReference type="Gene3D" id="1.10.510.10">
    <property type="entry name" value="Transferase(Phosphotransferase) domain 1"/>
    <property type="match status" value="1"/>
</dbReference>